<reference evidence="2" key="2">
    <citation type="submission" date="2020-02" db="EMBL/GenBank/DDBJ databases">
        <authorList>
            <person name="Matsumoto Y."/>
            <person name="Motooka D."/>
            <person name="Nakamura S."/>
        </authorList>
    </citation>
    <scope>NUCLEOTIDE SEQUENCE</scope>
    <source>
        <strain evidence="2">JCM 13671</strain>
    </source>
</reference>
<dbReference type="Proteomes" id="UP000466931">
    <property type="component" value="Chromosome"/>
</dbReference>
<keyword evidence="1" id="KW-1133">Transmembrane helix</keyword>
<feature type="transmembrane region" description="Helical" evidence="1">
    <location>
        <begin position="77"/>
        <end position="100"/>
    </location>
</feature>
<feature type="transmembrane region" description="Helical" evidence="1">
    <location>
        <begin position="207"/>
        <end position="228"/>
    </location>
</feature>
<sequence length="230" mass="24310">MTRIMWIPLLMMAVAVSLEPFRIGMTVLMINRPQPALQLLTFLVGGFLMGTAVGVVVLFALRPALGSAHFTLPRVQIVVGAIILLNAVLVAAGVLGGGRADGRQDRLIRRLEPVTNRARRLLTGSSLWTAGIAGLGIALPSVDYLAALALIVASGAAATTQLSALVVFNVVAFALIEIPLLCYLVAPDRTRTALSAFYDWLRSQGRRGVFVLLTTVGCVLVGVGVAGLQR</sequence>
<protein>
    <recommendedName>
        <fullName evidence="4">Gap like protein</fullName>
    </recommendedName>
</protein>
<accession>A0A7I7Y2D1</accession>
<feature type="transmembrane region" description="Helical" evidence="1">
    <location>
        <begin position="162"/>
        <end position="186"/>
    </location>
</feature>
<dbReference type="Pfam" id="PF11139">
    <property type="entry name" value="SfLAP"/>
    <property type="match status" value="1"/>
</dbReference>
<evidence type="ECO:0008006" key="4">
    <source>
        <dbReference type="Google" id="ProtNLM"/>
    </source>
</evidence>
<name>A0A7I7Y2D1_9MYCO</name>
<organism evidence="2 3">
    <name type="scientific">Mycolicibacterium confluentis</name>
    <dbReference type="NCBI Taxonomy" id="28047"/>
    <lineage>
        <taxon>Bacteria</taxon>
        <taxon>Bacillati</taxon>
        <taxon>Actinomycetota</taxon>
        <taxon>Actinomycetes</taxon>
        <taxon>Mycobacteriales</taxon>
        <taxon>Mycobacteriaceae</taxon>
        <taxon>Mycolicibacterium</taxon>
    </lineage>
</organism>
<keyword evidence="1" id="KW-0812">Transmembrane</keyword>
<reference evidence="2" key="1">
    <citation type="journal article" date="2019" name="Emerg. Microbes Infect.">
        <title>Comprehensive subspecies identification of 175 nontuberculous mycobacteria species based on 7547 genomic profiles.</title>
        <authorList>
            <person name="Matsumoto Y."/>
            <person name="Kinjo T."/>
            <person name="Motooka D."/>
            <person name="Nabeya D."/>
            <person name="Jung N."/>
            <person name="Uechi K."/>
            <person name="Horii T."/>
            <person name="Iida T."/>
            <person name="Fujita J."/>
            <person name="Nakamura S."/>
        </authorList>
    </citation>
    <scope>NUCLEOTIDE SEQUENCE [LARGE SCALE GENOMIC DNA]</scope>
    <source>
        <strain evidence="2">JCM 13671</strain>
    </source>
</reference>
<feature type="transmembrane region" description="Helical" evidence="1">
    <location>
        <begin position="6"/>
        <end position="30"/>
    </location>
</feature>
<dbReference type="InterPro" id="IPR021315">
    <property type="entry name" value="Gap/Sap"/>
</dbReference>
<proteinExistence type="predicted"/>
<feature type="transmembrane region" description="Helical" evidence="1">
    <location>
        <begin position="42"/>
        <end position="65"/>
    </location>
</feature>
<dbReference type="AlphaFoldDB" id="A0A7I7Y2D1"/>
<feature type="transmembrane region" description="Helical" evidence="1">
    <location>
        <begin position="121"/>
        <end position="142"/>
    </location>
</feature>
<evidence type="ECO:0000256" key="1">
    <source>
        <dbReference type="SAM" id="Phobius"/>
    </source>
</evidence>
<keyword evidence="1" id="KW-0472">Membrane</keyword>
<keyword evidence="3" id="KW-1185">Reference proteome</keyword>
<dbReference type="EMBL" id="AP022612">
    <property type="protein sequence ID" value="BBZ35825.1"/>
    <property type="molecule type" value="Genomic_DNA"/>
</dbReference>
<evidence type="ECO:0000313" key="2">
    <source>
        <dbReference type="EMBL" id="BBZ35825.1"/>
    </source>
</evidence>
<evidence type="ECO:0000313" key="3">
    <source>
        <dbReference type="Proteomes" id="UP000466931"/>
    </source>
</evidence>
<gene>
    <name evidence="2" type="ORF">MCNF_44300</name>
</gene>